<dbReference type="Proteomes" id="UP000601435">
    <property type="component" value="Unassembled WGS sequence"/>
</dbReference>
<comment type="caution">
    <text evidence="3">The sequence shown here is derived from an EMBL/GenBank/DDBJ whole genome shotgun (WGS) entry which is preliminary data.</text>
</comment>
<dbReference type="InterPro" id="IPR051553">
    <property type="entry name" value="Ran_GTPase-activating"/>
</dbReference>
<gene>
    <name evidence="3" type="primary">UVR8</name>
    <name evidence="3" type="ORF">SNEC2469_LOCUS10226</name>
</gene>
<dbReference type="OrthoDB" id="439959at2759"/>
<dbReference type="InterPro" id="IPR000408">
    <property type="entry name" value="Reg_chr_condens"/>
</dbReference>
<feature type="chain" id="PRO_5032607993" evidence="2">
    <location>
        <begin position="17"/>
        <end position="386"/>
    </location>
</feature>
<feature type="non-terminal residue" evidence="3">
    <location>
        <position position="1"/>
    </location>
</feature>
<dbReference type="PRINTS" id="PR00633">
    <property type="entry name" value="RCCNDNSATION"/>
</dbReference>
<evidence type="ECO:0000313" key="4">
    <source>
        <dbReference type="Proteomes" id="UP000601435"/>
    </source>
</evidence>
<dbReference type="EMBL" id="CAJNJA010016319">
    <property type="protein sequence ID" value="CAE7378539.1"/>
    <property type="molecule type" value="Genomic_DNA"/>
</dbReference>
<dbReference type="Pfam" id="PF13540">
    <property type="entry name" value="RCC1_2"/>
    <property type="match status" value="3"/>
</dbReference>
<dbReference type="InterPro" id="IPR009091">
    <property type="entry name" value="RCC1/BLIP-II"/>
</dbReference>
<evidence type="ECO:0000256" key="2">
    <source>
        <dbReference type="SAM" id="SignalP"/>
    </source>
</evidence>
<keyword evidence="2" id="KW-0732">Signal</keyword>
<dbReference type="PANTHER" id="PTHR45982">
    <property type="entry name" value="REGULATOR OF CHROMOSOME CONDENSATION"/>
    <property type="match status" value="1"/>
</dbReference>
<dbReference type="AlphaFoldDB" id="A0A812QEI3"/>
<accession>A0A812QEI3</accession>
<feature type="repeat" description="RCC1" evidence="1">
    <location>
        <begin position="247"/>
        <end position="302"/>
    </location>
</feature>
<dbReference type="GO" id="GO:0005737">
    <property type="term" value="C:cytoplasm"/>
    <property type="evidence" value="ECO:0007669"/>
    <property type="project" value="TreeGrafter"/>
</dbReference>
<sequence length="386" mass="39193">MLRGIILFWLVPSALSDVSIAAGGHVTCVLSGGQLRCWGQGSQGQLGQGDPRDLADATSIPPVSLGLKREAAQVAVGKEHICARLSDSSATCWGHGPHGQLGRGRATSLLGSQSDDMGDNLVAVDLGTLAALEVVAGGMQSCARLVDGSLRCWGKGLVGGKIEQKGEEGLAMESVAVDLGGRVLQVAAGTSHTCALLEGGAVKCWGADFQLGRRSAQAELPALDLGGAEAQEVAAGRGFACARLGKSAVKCWGSGSDGRLGSGSTDNIGDDVRALPALDLGSGRWAQALAAGEDHACALLDDNSVKCWGKNDFGQLGQGHTRSIGDEPGEMGENLQPVDLGSNRHALAVAAGALHSCAILDDYSVKCWGYGAFGQLGNGGTASLGD</sequence>
<name>A0A812QEI3_9DINO</name>
<feature type="repeat" description="RCC1" evidence="1">
    <location>
        <begin position="33"/>
        <end position="87"/>
    </location>
</feature>
<evidence type="ECO:0000313" key="3">
    <source>
        <dbReference type="EMBL" id="CAE7378539.1"/>
    </source>
</evidence>
<feature type="signal peptide" evidence="2">
    <location>
        <begin position="1"/>
        <end position="16"/>
    </location>
</feature>
<proteinExistence type="predicted"/>
<keyword evidence="4" id="KW-1185">Reference proteome</keyword>
<dbReference type="Gene3D" id="2.130.10.30">
    <property type="entry name" value="Regulator of chromosome condensation 1/beta-lactamase-inhibitor protein II"/>
    <property type="match status" value="2"/>
</dbReference>
<protein>
    <submittedName>
        <fullName evidence="3">UVR8 protein</fullName>
    </submittedName>
</protein>
<reference evidence="3" key="1">
    <citation type="submission" date="2021-02" db="EMBL/GenBank/DDBJ databases">
        <authorList>
            <person name="Dougan E. K."/>
            <person name="Rhodes N."/>
            <person name="Thang M."/>
            <person name="Chan C."/>
        </authorList>
    </citation>
    <scope>NUCLEOTIDE SEQUENCE</scope>
</reference>
<evidence type="ECO:0000256" key="1">
    <source>
        <dbReference type="PROSITE-ProRule" id="PRU00235"/>
    </source>
</evidence>
<organism evidence="3 4">
    <name type="scientific">Symbiodinium necroappetens</name>
    <dbReference type="NCBI Taxonomy" id="1628268"/>
    <lineage>
        <taxon>Eukaryota</taxon>
        <taxon>Sar</taxon>
        <taxon>Alveolata</taxon>
        <taxon>Dinophyceae</taxon>
        <taxon>Suessiales</taxon>
        <taxon>Symbiodiniaceae</taxon>
        <taxon>Symbiodinium</taxon>
    </lineage>
</organism>
<dbReference type="PROSITE" id="PS50012">
    <property type="entry name" value="RCC1_3"/>
    <property type="match status" value="3"/>
</dbReference>
<dbReference type="GO" id="GO:0005085">
    <property type="term" value="F:guanyl-nucleotide exchange factor activity"/>
    <property type="evidence" value="ECO:0007669"/>
    <property type="project" value="TreeGrafter"/>
</dbReference>
<dbReference type="SUPFAM" id="SSF50985">
    <property type="entry name" value="RCC1/BLIP-II"/>
    <property type="match status" value="1"/>
</dbReference>
<feature type="repeat" description="RCC1" evidence="1">
    <location>
        <begin position="303"/>
        <end position="362"/>
    </location>
</feature>
<dbReference type="Pfam" id="PF00415">
    <property type="entry name" value="RCC1"/>
    <property type="match status" value="1"/>
</dbReference>
<dbReference type="PANTHER" id="PTHR45982:SF1">
    <property type="entry name" value="REGULATOR OF CHROMOSOME CONDENSATION"/>
    <property type="match status" value="1"/>
</dbReference>